<sequence>MEVRYYLHIRFRKIHDNQFAKKKVYYTYYSRPYARSINKASVYAFCISFVAFMALQFISPFNFSGKPRPAEAGANSIIWTTAGDFNAASPKNHLTVNGSLAAGQADVGNTDNLELQSTLQTGTGNDGDITISTAKNINTNTIASDRTVADGWNSRASALTANTATLVTTPPANTFTVGDEVILISLKAAATKPYGNVGQYEFFRIQSIDSNVVTFTTSKTKYYGNTAGQDDNVGTDQYVMLQRVPNYHNVTINAGGSLIPSTWNSTNGTGGVLAFRAKGLVQVNQANGINADYAGFWGSNTDAVGRGGESFNGAAGFGAVTLCSGGANGNSAQGGGGGAHDTSSPGTGGAGTVGNGGGGGGLAYRFGCSGAGNDGAGGGGGNGSPGNGGGGYVSGQTPAGTSGGNGGSVSANHKYGGGGGGGAAPGSPSTLDQLAFMGGGGGNKEGTRTTRGNGGGIVYIVAPSITVPAGYSITANGNQGYNVANSINGSGGGGAGGSIILFAGNLDVAGNVTANGGAGGTGATYNGGAGGGGRTFARYGSASGVSNISPNSSAQTMPAFYTYGALGGTGATDVGLRKDWTQGGTQPLPDVINFQSITSTKNALNAGEAVKFLIRTSDVNPPTSGWRYWGRGGEILDVSDMEAVWSSADNYFGQIQGGTDHTPLSSANIPNSPPDRYFEILVRLESSTGITTPVLDKVTLTYNTMDAPQDTASGSQNYLSQHRADDDAVIAKGTGFTNQNQIKIKGTNLSGIRPTADVWNDAVCGPPYNTDGACKTDDGPTDAGIAEGGNGEVTFDLPTVTTYKWRSRLIDSAARVSTWTEFNGADNTDFTVEQTPPSGGAITITEPTGLNPSTYAKTTAVKVAVTTEPTDAGSGMGFMQFSNNGTDWGSTTNIDGT</sequence>
<evidence type="ECO:0000313" key="4">
    <source>
        <dbReference type="Proteomes" id="UP000034207"/>
    </source>
</evidence>
<dbReference type="Proteomes" id="UP000034207">
    <property type="component" value="Unassembled WGS sequence"/>
</dbReference>
<gene>
    <name evidence="3" type="ORF">UT18_C0018G0001</name>
</gene>
<keyword evidence="2" id="KW-1133">Transmembrane helix</keyword>
<dbReference type="EMBL" id="LBVV01000018">
    <property type="protein sequence ID" value="KKQ93530.1"/>
    <property type="molecule type" value="Genomic_DNA"/>
</dbReference>
<feature type="non-terminal residue" evidence="3">
    <location>
        <position position="897"/>
    </location>
</feature>
<name>A0A0G0LZR9_UNCC2</name>
<keyword evidence="2" id="KW-0472">Membrane</keyword>
<feature type="transmembrane region" description="Helical" evidence="2">
    <location>
        <begin position="40"/>
        <end position="58"/>
    </location>
</feature>
<feature type="region of interest" description="Disordered" evidence="1">
    <location>
        <begin position="331"/>
        <end position="353"/>
    </location>
</feature>
<feature type="compositionally biased region" description="Gly residues" evidence="1">
    <location>
        <begin position="415"/>
        <end position="424"/>
    </location>
</feature>
<protein>
    <submittedName>
        <fullName evidence="3">OmpA domain protein</fullName>
    </submittedName>
</protein>
<evidence type="ECO:0000256" key="2">
    <source>
        <dbReference type="SAM" id="Phobius"/>
    </source>
</evidence>
<proteinExistence type="predicted"/>
<accession>A0A0G0LZR9</accession>
<comment type="caution">
    <text evidence="3">The sequence shown here is derived from an EMBL/GenBank/DDBJ whole genome shotgun (WGS) entry which is preliminary data.</text>
</comment>
<evidence type="ECO:0000313" key="3">
    <source>
        <dbReference type="EMBL" id="KKQ93530.1"/>
    </source>
</evidence>
<organism evidence="3 4">
    <name type="scientific">candidate division CPR2 bacterium GW2011_GWC2_39_10</name>
    <dbReference type="NCBI Taxonomy" id="1618345"/>
    <lineage>
        <taxon>Bacteria</taxon>
        <taxon>Bacteria division CPR2</taxon>
    </lineage>
</organism>
<dbReference type="STRING" id="1618345.UT18_C0018G0001"/>
<evidence type="ECO:0000256" key="1">
    <source>
        <dbReference type="SAM" id="MobiDB-lite"/>
    </source>
</evidence>
<feature type="region of interest" description="Disordered" evidence="1">
    <location>
        <begin position="387"/>
        <end position="427"/>
    </location>
</feature>
<reference evidence="3 4" key="1">
    <citation type="journal article" date="2015" name="Nature">
        <title>rRNA introns, odd ribosomes, and small enigmatic genomes across a large radiation of phyla.</title>
        <authorList>
            <person name="Brown C.T."/>
            <person name="Hug L.A."/>
            <person name="Thomas B.C."/>
            <person name="Sharon I."/>
            <person name="Castelle C.J."/>
            <person name="Singh A."/>
            <person name="Wilkins M.J."/>
            <person name="Williams K.H."/>
            <person name="Banfield J.F."/>
        </authorList>
    </citation>
    <scope>NUCLEOTIDE SEQUENCE [LARGE SCALE GENOMIC DNA]</scope>
</reference>
<keyword evidence="2" id="KW-0812">Transmembrane</keyword>
<dbReference type="AlphaFoldDB" id="A0A0G0LZR9"/>